<accession>A0A0G2F410</accession>
<reference evidence="4 5" key="1">
    <citation type="submission" date="2015-05" db="EMBL/GenBank/DDBJ databases">
        <title>Distinctive expansion of gene families associated with plant cell wall degradation and secondary metabolism in the genomes of grapevine trunk pathogens.</title>
        <authorList>
            <person name="Lawrence D.P."/>
            <person name="Travadon R."/>
            <person name="Rolshausen P.E."/>
            <person name="Baumgartner K."/>
        </authorList>
    </citation>
    <scope>NUCLEOTIDE SEQUENCE [LARGE SCALE GENOMIC DNA]</scope>
    <source>
        <strain evidence="4">UCRPC4</strain>
    </source>
</reference>
<evidence type="ECO:0000259" key="3">
    <source>
        <dbReference type="Pfam" id="PF01557"/>
    </source>
</evidence>
<dbReference type="InterPro" id="IPR036663">
    <property type="entry name" value="Fumarylacetoacetase_C_sf"/>
</dbReference>
<dbReference type="GO" id="GO:0046872">
    <property type="term" value="F:metal ion binding"/>
    <property type="evidence" value="ECO:0007669"/>
    <property type="project" value="UniProtKB-KW"/>
</dbReference>
<dbReference type="GO" id="GO:0050163">
    <property type="term" value="F:oxaloacetate tautomerase activity"/>
    <property type="evidence" value="ECO:0007669"/>
    <property type="project" value="UniProtKB-ARBA"/>
</dbReference>
<dbReference type="Proteomes" id="UP000053317">
    <property type="component" value="Unassembled WGS sequence"/>
</dbReference>
<proteinExistence type="inferred from homology"/>
<dbReference type="SUPFAM" id="SSF56529">
    <property type="entry name" value="FAH"/>
    <property type="match status" value="1"/>
</dbReference>
<comment type="caution">
    <text evidence="4">The sequence shown here is derived from an EMBL/GenBank/DDBJ whole genome shotgun (WGS) entry which is preliminary data.</text>
</comment>
<organism evidence="4 5">
    <name type="scientific">Phaeomoniella chlamydospora</name>
    <name type="common">Phaeoacremonium chlamydosporum</name>
    <dbReference type="NCBI Taxonomy" id="158046"/>
    <lineage>
        <taxon>Eukaryota</taxon>
        <taxon>Fungi</taxon>
        <taxon>Dikarya</taxon>
        <taxon>Ascomycota</taxon>
        <taxon>Pezizomycotina</taxon>
        <taxon>Eurotiomycetes</taxon>
        <taxon>Chaetothyriomycetidae</taxon>
        <taxon>Phaeomoniellales</taxon>
        <taxon>Phaeomoniellaceae</taxon>
        <taxon>Phaeomoniella</taxon>
    </lineage>
</organism>
<comment type="similarity">
    <text evidence="1">Belongs to the FAH family.</text>
</comment>
<evidence type="ECO:0000313" key="4">
    <source>
        <dbReference type="EMBL" id="KKY29001.1"/>
    </source>
</evidence>
<dbReference type="AlphaFoldDB" id="A0A0G2F410"/>
<keyword evidence="2" id="KW-0479">Metal-binding</keyword>
<dbReference type="FunFam" id="3.90.850.10:FF:000002">
    <property type="entry name" value="2-hydroxyhepta-2,4-diene-1,7-dioate isomerase"/>
    <property type="match status" value="1"/>
</dbReference>
<evidence type="ECO:0000256" key="1">
    <source>
        <dbReference type="ARBA" id="ARBA00010211"/>
    </source>
</evidence>
<dbReference type="EMBL" id="LCWF01000006">
    <property type="protein sequence ID" value="KKY29001.1"/>
    <property type="molecule type" value="Genomic_DNA"/>
</dbReference>
<dbReference type="InterPro" id="IPR011234">
    <property type="entry name" value="Fumarylacetoacetase-like_C"/>
</dbReference>
<dbReference type="Gene3D" id="3.90.850.10">
    <property type="entry name" value="Fumarylacetoacetase-like, C-terminal domain"/>
    <property type="match status" value="1"/>
</dbReference>
<dbReference type="PANTHER" id="PTHR11820:SF112">
    <property type="entry name" value="FUMARYLACETOACETATE HYDROLASE FAMILY PROTEIN (AFU_ORTHOLOGUE AFUA_1G02370)-RELATED"/>
    <property type="match status" value="1"/>
</dbReference>
<name>A0A0G2F410_PHACM</name>
<reference evidence="4 5" key="2">
    <citation type="submission" date="2015-05" db="EMBL/GenBank/DDBJ databases">
        <authorList>
            <person name="Morales-Cruz A."/>
            <person name="Amrine K.C."/>
            <person name="Cantu D."/>
        </authorList>
    </citation>
    <scope>NUCLEOTIDE SEQUENCE [LARGE SCALE GENOMIC DNA]</scope>
    <source>
        <strain evidence="4">UCRPC4</strain>
    </source>
</reference>
<protein>
    <submittedName>
        <fullName evidence="4">Putative fumarylacetoacetase-like protein</fullName>
    </submittedName>
</protein>
<evidence type="ECO:0000256" key="2">
    <source>
        <dbReference type="ARBA" id="ARBA00022723"/>
    </source>
</evidence>
<feature type="domain" description="Fumarylacetoacetase-like C-terminal" evidence="3">
    <location>
        <begin position="77"/>
        <end position="251"/>
    </location>
</feature>
<dbReference type="GO" id="GO:0006107">
    <property type="term" value="P:oxaloacetate metabolic process"/>
    <property type="evidence" value="ECO:0007669"/>
    <property type="project" value="UniProtKB-ARBA"/>
</dbReference>
<dbReference type="Pfam" id="PF01557">
    <property type="entry name" value="FAA_hydrolase"/>
    <property type="match status" value="1"/>
</dbReference>
<dbReference type="PANTHER" id="PTHR11820">
    <property type="entry name" value="ACYLPYRUVASE"/>
    <property type="match status" value="1"/>
</dbReference>
<keyword evidence="5" id="KW-1185">Reference proteome</keyword>
<sequence>MATFSRLIRFLARDGKTYYGDAILPHGVTDVSQAKAARVISGSIFPVTNPPSYTITDHIAQIRVFLPPLSPTDLGTVRCLGLNFEQHAREASMPIPESPVLFYKPPTSISSHGSSIPIPFHTQSDPGLDYECELVIVISKPCLNVPPSQALDYVLGYTVGNDISHRFWQLKKGGGQWGLGKCYDGWAPMGPAIVSKEVIPDPQNLKMKTTLNGQVVQDSTTADQIFGVKETVSALSMGTTLMPGDLIFTGT</sequence>
<gene>
    <name evidence="4" type="ORF">UCRPC4_g00190</name>
</gene>
<dbReference type="OrthoDB" id="411064at2759"/>
<evidence type="ECO:0000313" key="5">
    <source>
        <dbReference type="Proteomes" id="UP000053317"/>
    </source>
</evidence>